<name>A0AAE4C7U7_9MICC</name>
<dbReference type="InterPro" id="IPR027417">
    <property type="entry name" value="P-loop_NTPase"/>
</dbReference>
<dbReference type="PANTHER" id="PTHR42711">
    <property type="entry name" value="ABC TRANSPORTER ATP-BINDING PROTEIN"/>
    <property type="match status" value="1"/>
</dbReference>
<evidence type="ECO:0000256" key="3">
    <source>
        <dbReference type="ARBA" id="ARBA00022448"/>
    </source>
</evidence>
<dbReference type="EMBL" id="JAVDUI010000001">
    <property type="protein sequence ID" value="MDR6892884.1"/>
    <property type="molecule type" value="Genomic_DNA"/>
</dbReference>
<dbReference type="AlphaFoldDB" id="A0AAE4C7U7"/>
<dbReference type="GO" id="GO:0016887">
    <property type="term" value="F:ATP hydrolysis activity"/>
    <property type="evidence" value="ECO:0007669"/>
    <property type="project" value="InterPro"/>
</dbReference>
<keyword evidence="5 8" id="KW-0067">ATP-binding</keyword>
<dbReference type="GO" id="GO:0005524">
    <property type="term" value="F:ATP binding"/>
    <property type="evidence" value="ECO:0007669"/>
    <property type="project" value="UniProtKB-KW"/>
</dbReference>
<evidence type="ECO:0000256" key="4">
    <source>
        <dbReference type="ARBA" id="ARBA00022741"/>
    </source>
</evidence>
<sequence length="310" mass="32794">MSKRYEGSDVEALSGVSMDVGAGECVCLLGKNGAGKTTLTSIASSRIRPTSGDVLVSGISVVERPDEARGRIAVVPQQDTLDHGISVLQNLVYHGRYFGMTRAQARASASSALESLGIEELAGRDPVRLSGGQVQKVTWARALVHSPDLILLDEPSTGLDVLARRQTHELVLAMKRRGTAILLTTHDMHEAALLADRIAVIDRGQLLAVGTPAELFEHLGLGARVLELSYSFEDTAHEAAGRIARELESADSVVTVSHVGSAVFVSLRSEEASAASAVIETIAGLGLVELGVLARDPSLEDVFLSLLEES</sequence>
<evidence type="ECO:0000256" key="6">
    <source>
        <dbReference type="ARBA" id="ARBA00023251"/>
    </source>
</evidence>
<dbReference type="PANTHER" id="PTHR42711:SF5">
    <property type="entry name" value="ABC TRANSPORTER ATP-BINDING PROTEIN NATA"/>
    <property type="match status" value="1"/>
</dbReference>
<dbReference type="InterPro" id="IPR003593">
    <property type="entry name" value="AAA+_ATPase"/>
</dbReference>
<dbReference type="InterPro" id="IPR003439">
    <property type="entry name" value="ABC_transporter-like_ATP-bd"/>
</dbReference>
<keyword evidence="3" id="KW-0813">Transport</keyword>
<dbReference type="InterPro" id="IPR050763">
    <property type="entry name" value="ABC_transporter_ATP-binding"/>
</dbReference>
<evidence type="ECO:0000313" key="8">
    <source>
        <dbReference type="EMBL" id="MDR6892884.1"/>
    </source>
</evidence>
<dbReference type="Proteomes" id="UP001247307">
    <property type="component" value="Unassembled WGS sequence"/>
</dbReference>
<dbReference type="Gene3D" id="3.40.50.300">
    <property type="entry name" value="P-loop containing nucleotide triphosphate hydrolases"/>
    <property type="match status" value="1"/>
</dbReference>
<comment type="caution">
    <text evidence="8">The sequence shown here is derived from an EMBL/GenBank/DDBJ whole genome shotgun (WGS) entry which is preliminary data.</text>
</comment>
<protein>
    <submittedName>
        <fullName evidence="8">ABC-2 type transport system ATP-binding protein</fullName>
    </submittedName>
</protein>
<evidence type="ECO:0000313" key="9">
    <source>
        <dbReference type="Proteomes" id="UP001247307"/>
    </source>
</evidence>
<dbReference type="SUPFAM" id="SSF52540">
    <property type="entry name" value="P-loop containing nucleoside triphosphate hydrolases"/>
    <property type="match status" value="1"/>
</dbReference>
<evidence type="ECO:0000256" key="5">
    <source>
        <dbReference type="ARBA" id="ARBA00022840"/>
    </source>
</evidence>
<gene>
    <name evidence="8" type="ORF">J2S35_001824</name>
</gene>
<dbReference type="GO" id="GO:0005886">
    <property type="term" value="C:plasma membrane"/>
    <property type="evidence" value="ECO:0007669"/>
    <property type="project" value="UniProtKB-SubCell"/>
</dbReference>
<dbReference type="PROSITE" id="PS50893">
    <property type="entry name" value="ABC_TRANSPORTER_2"/>
    <property type="match status" value="1"/>
</dbReference>
<accession>A0AAE4C7U7</accession>
<organism evidence="8 9">
    <name type="scientific">Falsarthrobacter nasiphocae</name>
    <dbReference type="NCBI Taxonomy" id="189863"/>
    <lineage>
        <taxon>Bacteria</taxon>
        <taxon>Bacillati</taxon>
        <taxon>Actinomycetota</taxon>
        <taxon>Actinomycetes</taxon>
        <taxon>Micrococcales</taxon>
        <taxon>Micrococcaceae</taxon>
        <taxon>Falsarthrobacter</taxon>
    </lineage>
</organism>
<dbReference type="GO" id="GO:0046677">
    <property type="term" value="P:response to antibiotic"/>
    <property type="evidence" value="ECO:0007669"/>
    <property type="project" value="UniProtKB-KW"/>
</dbReference>
<evidence type="ECO:0000259" key="7">
    <source>
        <dbReference type="PROSITE" id="PS50893"/>
    </source>
</evidence>
<comment type="similarity">
    <text evidence="2">Belongs to the ABC transporter superfamily.</text>
</comment>
<evidence type="ECO:0000256" key="2">
    <source>
        <dbReference type="ARBA" id="ARBA00005417"/>
    </source>
</evidence>
<feature type="domain" description="ABC transporter" evidence="7">
    <location>
        <begin position="3"/>
        <end position="228"/>
    </location>
</feature>
<keyword evidence="4" id="KW-0547">Nucleotide-binding</keyword>
<dbReference type="Pfam" id="PF00005">
    <property type="entry name" value="ABC_tran"/>
    <property type="match status" value="1"/>
</dbReference>
<reference evidence="8" key="1">
    <citation type="submission" date="2023-07" db="EMBL/GenBank/DDBJ databases">
        <title>Sequencing the genomes of 1000 actinobacteria strains.</title>
        <authorList>
            <person name="Klenk H.-P."/>
        </authorList>
    </citation>
    <scope>NUCLEOTIDE SEQUENCE</scope>
    <source>
        <strain evidence="8">DSM 13988</strain>
    </source>
</reference>
<keyword evidence="6" id="KW-0046">Antibiotic resistance</keyword>
<keyword evidence="9" id="KW-1185">Reference proteome</keyword>
<proteinExistence type="inferred from homology"/>
<dbReference type="RefSeq" id="WP_309852607.1">
    <property type="nucleotide sequence ID" value="NZ_BAAAIU010000004.1"/>
</dbReference>
<dbReference type="SMART" id="SM00382">
    <property type="entry name" value="AAA"/>
    <property type="match status" value="1"/>
</dbReference>
<comment type="subcellular location">
    <subcellularLocation>
        <location evidence="1">Cell membrane</location>
        <topology evidence="1">Peripheral membrane protein</topology>
    </subcellularLocation>
</comment>
<evidence type="ECO:0000256" key="1">
    <source>
        <dbReference type="ARBA" id="ARBA00004202"/>
    </source>
</evidence>